<protein>
    <submittedName>
        <fullName evidence="2">Uncharacterized protein</fullName>
    </submittedName>
</protein>
<feature type="compositionally biased region" description="Low complexity" evidence="1">
    <location>
        <begin position="27"/>
        <end position="37"/>
    </location>
</feature>
<dbReference type="AlphaFoldDB" id="A0AAV5LZP8"/>
<comment type="caution">
    <text evidence="2">The sequence shown here is derived from an EMBL/GenBank/DDBJ whole genome shotgun (WGS) entry which is preliminary data.</text>
</comment>
<feature type="region of interest" description="Disordered" evidence="1">
    <location>
        <begin position="24"/>
        <end position="45"/>
    </location>
</feature>
<reference evidence="2 3" key="1">
    <citation type="journal article" date="2021" name="Commun. Biol.">
        <title>The genome of Shorea leprosula (Dipterocarpaceae) highlights the ecological relevance of drought in aseasonal tropical rainforests.</title>
        <authorList>
            <person name="Ng K.K.S."/>
            <person name="Kobayashi M.J."/>
            <person name="Fawcett J.A."/>
            <person name="Hatakeyama M."/>
            <person name="Paape T."/>
            <person name="Ng C.H."/>
            <person name="Ang C.C."/>
            <person name="Tnah L.H."/>
            <person name="Lee C.T."/>
            <person name="Nishiyama T."/>
            <person name="Sese J."/>
            <person name="O'Brien M.J."/>
            <person name="Copetti D."/>
            <person name="Mohd Noor M.I."/>
            <person name="Ong R.C."/>
            <person name="Putra M."/>
            <person name="Sireger I.Z."/>
            <person name="Indrioko S."/>
            <person name="Kosugi Y."/>
            <person name="Izuno A."/>
            <person name="Isagi Y."/>
            <person name="Lee S.L."/>
            <person name="Shimizu K.K."/>
        </authorList>
    </citation>
    <scope>NUCLEOTIDE SEQUENCE [LARGE SCALE GENOMIC DNA]</scope>
    <source>
        <strain evidence="2">214</strain>
    </source>
</reference>
<evidence type="ECO:0000256" key="1">
    <source>
        <dbReference type="SAM" id="MobiDB-lite"/>
    </source>
</evidence>
<accession>A0AAV5LZP8</accession>
<sequence>MWLVAAGIGAVEALKDQGVCSQDALFSSSSSSSSQSSTTAMRTEMARWDRKRADAAMERVVQLSCRDPGTIRF</sequence>
<dbReference type="InterPro" id="IPR022251">
    <property type="entry name" value="DUF3774_wound-induced"/>
</dbReference>
<dbReference type="EMBL" id="BPVZ01000159">
    <property type="protein sequence ID" value="GKV42539.1"/>
    <property type="molecule type" value="Genomic_DNA"/>
</dbReference>
<evidence type="ECO:0000313" key="3">
    <source>
        <dbReference type="Proteomes" id="UP001054252"/>
    </source>
</evidence>
<proteinExistence type="predicted"/>
<organism evidence="2 3">
    <name type="scientific">Rubroshorea leprosula</name>
    <dbReference type="NCBI Taxonomy" id="152421"/>
    <lineage>
        <taxon>Eukaryota</taxon>
        <taxon>Viridiplantae</taxon>
        <taxon>Streptophyta</taxon>
        <taxon>Embryophyta</taxon>
        <taxon>Tracheophyta</taxon>
        <taxon>Spermatophyta</taxon>
        <taxon>Magnoliopsida</taxon>
        <taxon>eudicotyledons</taxon>
        <taxon>Gunneridae</taxon>
        <taxon>Pentapetalae</taxon>
        <taxon>rosids</taxon>
        <taxon>malvids</taxon>
        <taxon>Malvales</taxon>
        <taxon>Dipterocarpaceae</taxon>
        <taxon>Rubroshorea</taxon>
    </lineage>
</organism>
<gene>
    <name evidence="2" type="ORF">SLEP1_g49931</name>
</gene>
<name>A0AAV5LZP8_9ROSI</name>
<dbReference type="Proteomes" id="UP001054252">
    <property type="component" value="Unassembled WGS sequence"/>
</dbReference>
<keyword evidence="3" id="KW-1185">Reference proteome</keyword>
<dbReference type="Pfam" id="PF12609">
    <property type="entry name" value="DUF3774"/>
    <property type="match status" value="1"/>
</dbReference>
<evidence type="ECO:0000313" key="2">
    <source>
        <dbReference type="EMBL" id="GKV42539.1"/>
    </source>
</evidence>